<sequence length="470" mass="52664">MDPDLVAIVNSNKAPNVIQAQRIRVLLPSYVAEISDLDSEIAATDALLCDMVERRNARSQLVAGVHSALAPIRTVPNEILAEIFLLCRDGALNVHEYSLFDSVKPPLLLTHVSSQWRAVCLSDARLWDHIHVHSVGRMPPTATLQTILTRSRLRPLDIHITGSHVGGLLRVILAGHTRVRRIVLRLDSSGDISDLRSYPRDFPSLTTFELHIQNNDWAKSREHPLGLSLFKTAPLLRSFLVWSYPSPFDPRPGADCRIFLHTSYGRRAWSPFLMPPTDATTLPYLWRLRVFGRAPRVGLLFFEGLTLPALTELLLSVDELSPRTVPNLYNRAPFRLKTLHIWHFVPDDLAGLLQCTPSLEELSVQFVTLDYEVFEMFTYCSASTTPLVLPKLRSLLLCNEGDDSECPTDGVSAAEMAESFALYSFERNLAFPSLRTVQLRLGGDPFDDDVENRLVAASGGTFTYERLTKG</sequence>
<accession>A0AAD7FCX3</accession>
<name>A0AAD7FCX3_9AGAR</name>
<reference evidence="1" key="1">
    <citation type="submission" date="2023-03" db="EMBL/GenBank/DDBJ databases">
        <title>Massive genome expansion in bonnet fungi (Mycena s.s.) driven by repeated elements and novel gene families across ecological guilds.</title>
        <authorList>
            <consortium name="Lawrence Berkeley National Laboratory"/>
            <person name="Harder C.B."/>
            <person name="Miyauchi S."/>
            <person name="Viragh M."/>
            <person name="Kuo A."/>
            <person name="Thoen E."/>
            <person name="Andreopoulos B."/>
            <person name="Lu D."/>
            <person name="Skrede I."/>
            <person name="Drula E."/>
            <person name="Henrissat B."/>
            <person name="Morin E."/>
            <person name="Kohler A."/>
            <person name="Barry K."/>
            <person name="LaButti K."/>
            <person name="Morin E."/>
            <person name="Salamov A."/>
            <person name="Lipzen A."/>
            <person name="Mereny Z."/>
            <person name="Hegedus B."/>
            <person name="Baldrian P."/>
            <person name="Stursova M."/>
            <person name="Weitz H."/>
            <person name="Taylor A."/>
            <person name="Grigoriev I.V."/>
            <person name="Nagy L.G."/>
            <person name="Martin F."/>
            <person name="Kauserud H."/>
        </authorList>
    </citation>
    <scope>NUCLEOTIDE SEQUENCE</scope>
    <source>
        <strain evidence="1">9284</strain>
    </source>
</reference>
<proteinExistence type="predicted"/>
<dbReference type="Proteomes" id="UP001221142">
    <property type="component" value="Unassembled WGS sequence"/>
</dbReference>
<organism evidence="1 2">
    <name type="scientific">Roridomyces roridus</name>
    <dbReference type="NCBI Taxonomy" id="1738132"/>
    <lineage>
        <taxon>Eukaryota</taxon>
        <taxon>Fungi</taxon>
        <taxon>Dikarya</taxon>
        <taxon>Basidiomycota</taxon>
        <taxon>Agaricomycotina</taxon>
        <taxon>Agaricomycetes</taxon>
        <taxon>Agaricomycetidae</taxon>
        <taxon>Agaricales</taxon>
        <taxon>Marasmiineae</taxon>
        <taxon>Mycenaceae</taxon>
        <taxon>Roridomyces</taxon>
    </lineage>
</organism>
<protein>
    <recommendedName>
        <fullName evidence="3">F-box domain-containing protein</fullName>
    </recommendedName>
</protein>
<keyword evidence="2" id="KW-1185">Reference proteome</keyword>
<evidence type="ECO:0000313" key="1">
    <source>
        <dbReference type="EMBL" id="KAJ7616451.1"/>
    </source>
</evidence>
<dbReference type="SUPFAM" id="SSF52047">
    <property type="entry name" value="RNI-like"/>
    <property type="match status" value="1"/>
</dbReference>
<dbReference type="EMBL" id="JARKIF010000022">
    <property type="protein sequence ID" value="KAJ7616451.1"/>
    <property type="molecule type" value="Genomic_DNA"/>
</dbReference>
<evidence type="ECO:0008006" key="3">
    <source>
        <dbReference type="Google" id="ProtNLM"/>
    </source>
</evidence>
<evidence type="ECO:0000313" key="2">
    <source>
        <dbReference type="Proteomes" id="UP001221142"/>
    </source>
</evidence>
<comment type="caution">
    <text evidence="1">The sequence shown here is derived from an EMBL/GenBank/DDBJ whole genome shotgun (WGS) entry which is preliminary data.</text>
</comment>
<gene>
    <name evidence="1" type="ORF">FB45DRAFT_1105592</name>
</gene>
<dbReference type="AlphaFoldDB" id="A0AAD7FCX3"/>